<dbReference type="SUPFAM" id="SSF53850">
    <property type="entry name" value="Periplasmic binding protein-like II"/>
    <property type="match status" value="1"/>
</dbReference>
<evidence type="ECO:0000313" key="8">
    <source>
        <dbReference type="Proteomes" id="UP000001695"/>
    </source>
</evidence>
<organism evidence="7 8">
    <name type="scientific">Beijerinckia indica subsp. indica (strain ATCC 9039 / DSM 1715 / NCIMB 8712)</name>
    <dbReference type="NCBI Taxonomy" id="395963"/>
    <lineage>
        <taxon>Bacteria</taxon>
        <taxon>Pseudomonadati</taxon>
        <taxon>Pseudomonadota</taxon>
        <taxon>Alphaproteobacteria</taxon>
        <taxon>Hyphomicrobiales</taxon>
        <taxon>Beijerinckiaceae</taxon>
        <taxon>Beijerinckia</taxon>
    </lineage>
</organism>
<dbReference type="FunFam" id="3.40.190.10:FF:000050">
    <property type="entry name" value="Sulfonate ABC transporter substrate-binding protein"/>
    <property type="match status" value="1"/>
</dbReference>
<accession>B2IEY5</accession>
<dbReference type="Gene3D" id="3.40.190.10">
    <property type="entry name" value="Periplasmic binding protein-like II"/>
    <property type="match status" value="2"/>
</dbReference>
<comment type="similarity">
    <text evidence="1">Belongs to the bacterial solute-binding protein SsuA/TauA family.</text>
</comment>
<sequence length="341" mass="36550">MSKILPVISTGLSRRLLLQGAAATTALGASALGPGLALASGEKPLRVARSKGRFDPELLFASSGVTPPSHPIAYSEFGSGKLAAEALNANALDIGAMSEIPPIFIANADPKFRLIAVIKGDVNQQVVLVPRESKIASIADLKGKRVGYVRSTTCHYFLLKMLAEAGLSFNDITLVNLSPADGQAAFTRGALDAWAIYGYSVSLAVHNEGARILKTALGYLSGNYTIAAHVDAIADPVRHAEIAEFLVQWKRSFGWLNTHHEVWAPIEAKALGLPQDFILEELRNQSAPWQIGPVDDAAIRSQQDVADVFYAAGLIPKPVQVAALWDRSFNPVLVETHITEK</sequence>
<dbReference type="Proteomes" id="UP000001695">
    <property type="component" value="Chromosome"/>
</dbReference>
<evidence type="ECO:0000256" key="5">
    <source>
        <dbReference type="ARBA" id="ARBA00070228"/>
    </source>
</evidence>
<dbReference type="AlphaFoldDB" id="B2IEY5"/>
<evidence type="ECO:0000256" key="1">
    <source>
        <dbReference type="ARBA" id="ARBA00010742"/>
    </source>
</evidence>
<keyword evidence="3" id="KW-0732">Signal</keyword>
<dbReference type="PROSITE" id="PS51318">
    <property type="entry name" value="TAT"/>
    <property type="match status" value="1"/>
</dbReference>
<dbReference type="PANTHER" id="PTHR30024:SF48">
    <property type="entry name" value="ABC TRANSPORTER SUBSTRATE-BINDING PROTEIN"/>
    <property type="match status" value="1"/>
</dbReference>
<evidence type="ECO:0000313" key="7">
    <source>
        <dbReference type="EMBL" id="ACB94176.1"/>
    </source>
</evidence>
<name>B2IEY5_BEII9</name>
<dbReference type="InterPro" id="IPR015168">
    <property type="entry name" value="SsuA/THI5"/>
</dbReference>
<evidence type="ECO:0000256" key="3">
    <source>
        <dbReference type="ARBA" id="ARBA00022729"/>
    </source>
</evidence>
<keyword evidence="8" id="KW-1185">Reference proteome</keyword>
<reference evidence="8" key="1">
    <citation type="submission" date="2008-03" db="EMBL/GenBank/DDBJ databases">
        <title>Complete sequence of chromosome of Beijerinckia indica subsp. indica ATCC 9039.</title>
        <authorList>
            <consortium name="US DOE Joint Genome Institute"/>
            <person name="Copeland A."/>
            <person name="Lucas S."/>
            <person name="Lapidus A."/>
            <person name="Glavina del Rio T."/>
            <person name="Dalin E."/>
            <person name="Tice H."/>
            <person name="Bruce D."/>
            <person name="Goodwin L."/>
            <person name="Pitluck S."/>
            <person name="LaButti K."/>
            <person name="Schmutz J."/>
            <person name="Larimer F."/>
            <person name="Land M."/>
            <person name="Hauser L."/>
            <person name="Kyrpides N."/>
            <person name="Mikhailova N."/>
            <person name="Dunfield P.F."/>
            <person name="Dedysh S.N."/>
            <person name="Liesack W."/>
            <person name="Saw J.H."/>
            <person name="Alam M."/>
            <person name="Chen Y."/>
            <person name="Murrell J.C."/>
            <person name="Richardson P."/>
        </authorList>
    </citation>
    <scope>NUCLEOTIDE SEQUENCE [LARGE SCALE GENOMIC DNA]</scope>
    <source>
        <strain evidence="8">ATCC 9039 / DSM 1715 / NCIMB 8712</strain>
    </source>
</reference>
<comment type="function">
    <text evidence="4">Part of a binding-protein-dependent transport system for aliphatic sulfonates. Putative binding protein.</text>
</comment>
<dbReference type="RefSeq" id="WP_012383534.1">
    <property type="nucleotide sequence ID" value="NC_010581.1"/>
</dbReference>
<dbReference type="HOGENOM" id="CLU_028871_2_1_5"/>
<dbReference type="eggNOG" id="COG0715">
    <property type="taxonomic scope" value="Bacteria"/>
</dbReference>
<evidence type="ECO:0000256" key="4">
    <source>
        <dbReference type="ARBA" id="ARBA00055538"/>
    </source>
</evidence>
<dbReference type="KEGG" id="bid:Bind_0524"/>
<feature type="domain" description="SsuA/THI5-like" evidence="6">
    <location>
        <begin position="123"/>
        <end position="201"/>
    </location>
</feature>
<evidence type="ECO:0000259" key="6">
    <source>
        <dbReference type="Pfam" id="PF09084"/>
    </source>
</evidence>
<dbReference type="PANTHER" id="PTHR30024">
    <property type="entry name" value="ALIPHATIC SULFONATES-BINDING PROTEIN-RELATED"/>
    <property type="match status" value="1"/>
</dbReference>
<proteinExistence type="inferred from homology"/>
<evidence type="ECO:0000256" key="2">
    <source>
        <dbReference type="ARBA" id="ARBA00022448"/>
    </source>
</evidence>
<dbReference type="InterPro" id="IPR006311">
    <property type="entry name" value="TAT_signal"/>
</dbReference>
<dbReference type="Pfam" id="PF09084">
    <property type="entry name" value="NMT1"/>
    <property type="match status" value="1"/>
</dbReference>
<dbReference type="EMBL" id="CP001016">
    <property type="protein sequence ID" value="ACB94176.1"/>
    <property type="molecule type" value="Genomic_DNA"/>
</dbReference>
<dbReference type="STRING" id="395963.Bind_0524"/>
<gene>
    <name evidence="7" type="ordered locus">Bind_0524</name>
</gene>
<reference evidence="7 8" key="2">
    <citation type="journal article" date="2010" name="J. Bacteriol.">
        <title>Complete genome sequence of Beijerinckia indica subsp. indica.</title>
        <authorList>
            <person name="Tamas I."/>
            <person name="Dedysh S.N."/>
            <person name="Liesack W."/>
            <person name="Stott M.B."/>
            <person name="Alam M."/>
            <person name="Murrell J.C."/>
            <person name="Dunfield P.F."/>
        </authorList>
    </citation>
    <scope>NUCLEOTIDE SEQUENCE [LARGE SCALE GENOMIC DNA]</scope>
    <source>
        <strain evidence="8">ATCC 9039 / DSM 1715 / NCIMB 8712</strain>
    </source>
</reference>
<keyword evidence="2" id="KW-0813">Transport</keyword>
<protein>
    <recommendedName>
        <fullName evidence="5">Putative aliphatic sulfonates-binding protein</fullName>
    </recommendedName>
</protein>